<keyword evidence="7" id="KW-0472">Membrane</keyword>
<evidence type="ECO:0000313" key="11">
    <source>
        <dbReference type="Proteomes" id="UP000287171"/>
    </source>
</evidence>
<dbReference type="InterPro" id="IPR013656">
    <property type="entry name" value="PAS_4"/>
</dbReference>
<dbReference type="PROSITE" id="PS50109">
    <property type="entry name" value="HIS_KIN"/>
    <property type="match status" value="1"/>
</dbReference>
<dbReference type="SUPFAM" id="SSF55874">
    <property type="entry name" value="ATPase domain of HSP90 chaperone/DNA topoisomerase II/histidine kinase"/>
    <property type="match status" value="1"/>
</dbReference>
<dbReference type="RefSeq" id="WP_126631851.1">
    <property type="nucleotide sequence ID" value="NZ_BIFT01000002.1"/>
</dbReference>
<dbReference type="CDD" id="cd00075">
    <property type="entry name" value="HATPase"/>
    <property type="match status" value="1"/>
</dbReference>
<feature type="domain" description="PAS" evidence="9">
    <location>
        <begin position="20"/>
        <end position="58"/>
    </location>
</feature>
<dbReference type="SMART" id="SM00091">
    <property type="entry name" value="PAS"/>
    <property type="match status" value="2"/>
</dbReference>
<dbReference type="SUPFAM" id="SSF55785">
    <property type="entry name" value="PYP-like sensor domain (PAS domain)"/>
    <property type="match status" value="2"/>
</dbReference>
<keyword evidence="5 10" id="KW-0418">Kinase</keyword>
<dbReference type="GO" id="GO:0004721">
    <property type="term" value="F:phosphoprotein phosphatase activity"/>
    <property type="evidence" value="ECO:0007669"/>
    <property type="project" value="TreeGrafter"/>
</dbReference>
<dbReference type="PRINTS" id="PR00344">
    <property type="entry name" value="BCTRLSENSOR"/>
</dbReference>
<dbReference type="InterPro" id="IPR036097">
    <property type="entry name" value="HisK_dim/P_sf"/>
</dbReference>
<dbReference type="InterPro" id="IPR035965">
    <property type="entry name" value="PAS-like_dom_sf"/>
</dbReference>
<comment type="caution">
    <text evidence="10">The sequence shown here is derived from an EMBL/GenBank/DDBJ whole genome shotgun (WGS) entry which is preliminary data.</text>
</comment>
<evidence type="ECO:0000313" key="10">
    <source>
        <dbReference type="EMBL" id="GCE31958.1"/>
    </source>
</evidence>
<protein>
    <recommendedName>
        <fullName evidence="2">histidine kinase</fullName>
        <ecNumber evidence="2">2.7.13.3</ecNumber>
    </recommendedName>
</protein>
<dbReference type="AlphaFoldDB" id="A0A402BKR7"/>
<evidence type="ECO:0000256" key="5">
    <source>
        <dbReference type="ARBA" id="ARBA00022777"/>
    </source>
</evidence>
<evidence type="ECO:0000256" key="4">
    <source>
        <dbReference type="ARBA" id="ARBA00022679"/>
    </source>
</evidence>
<dbReference type="Gene3D" id="1.10.287.130">
    <property type="match status" value="1"/>
</dbReference>
<evidence type="ECO:0000256" key="7">
    <source>
        <dbReference type="ARBA" id="ARBA00023136"/>
    </source>
</evidence>
<dbReference type="GO" id="GO:0016036">
    <property type="term" value="P:cellular response to phosphate starvation"/>
    <property type="evidence" value="ECO:0007669"/>
    <property type="project" value="TreeGrafter"/>
</dbReference>
<dbReference type="OrthoDB" id="9813151at2"/>
<gene>
    <name evidence="10" type="ORF">KDA_74420</name>
</gene>
<dbReference type="InterPro" id="IPR003594">
    <property type="entry name" value="HATPase_dom"/>
</dbReference>
<accession>A0A402BKR7</accession>
<evidence type="ECO:0000256" key="3">
    <source>
        <dbReference type="ARBA" id="ARBA00022553"/>
    </source>
</evidence>
<dbReference type="PANTHER" id="PTHR45453:SF1">
    <property type="entry name" value="PHOSPHATE REGULON SENSOR PROTEIN PHOR"/>
    <property type="match status" value="1"/>
</dbReference>
<dbReference type="GO" id="GO:0005886">
    <property type="term" value="C:plasma membrane"/>
    <property type="evidence" value="ECO:0007669"/>
    <property type="project" value="TreeGrafter"/>
</dbReference>
<dbReference type="InterPro" id="IPR000014">
    <property type="entry name" value="PAS"/>
</dbReference>
<dbReference type="SMART" id="SM00388">
    <property type="entry name" value="HisKA"/>
    <property type="match status" value="1"/>
</dbReference>
<comment type="catalytic activity">
    <reaction evidence="1">
        <text>ATP + protein L-histidine = ADP + protein N-phospho-L-histidine.</text>
        <dbReference type="EC" id="2.7.13.3"/>
    </reaction>
</comment>
<keyword evidence="11" id="KW-1185">Reference proteome</keyword>
<feature type="domain" description="Histidine kinase" evidence="8">
    <location>
        <begin position="264"/>
        <end position="481"/>
    </location>
</feature>
<dbReference type="InterPro" id="IPR050351">
    <property type="entry name" value="BphY/WalK/GraS-like"/>
</dbReference>
<organism evidence="10 11">
    <name type="scientific">Dictyobacter alpinus</name>
    <dbReference type="NCBI Taxonomy" id="2014873"/>
    <lineage>
        <taxon>Bacteria</taxon>
        <taxon>Bacillati</taxon>
        <taxon>Chloroflexota</taxon>
        <taxon>Ktedonobacteria</taxon>
        <taxon>Ktedonobacterales</taxon>
        <taxon>Dictyobacteraceae</taxon>
        <taxon>Dictyobacter</taxon>
    </lineage>
</organism>
<dbReference type="InterPro" id="IPR005467">
    <property type="entry name" value="His_kinase_dom"/>
</dbReference>
<dbReference type="Proteomes" id="UP000287171">
    <property type="component" value="Unassembled WGS sequence"/>
</dbReference>
<evidence type="ECO:0000256" key="6">
    <source>
        <dbReference type="ARBA" id="ARBA00023012"/>
    </source>
</evidence>
<dbReference type="Gene3D" id="3.30.565.10">
    <property type="entry name" value="Histidine kinase-like ATPase, C-terminal domain"/>
    <property type="match status" value="1"/>
</dbReference>
<name>A0A402BKR7_9CHLR</name>
<sequence>MINDIPETHPSNLADLEPTQLLETIPSAIIFLDQNGTVIYANARATEIMKVTEPGLTGTILWESVPSLVVTPLYTAVGTAMCTQQSLNIMYDSPLTFMTFQVHLSPRHNGVTLFFQETLDSASQQEAFLKQQWKYHLLLENSADGVVILTPQGLIQDISQRLLQHTQMRREEVLGTLFPMLPVWQHAPTAKHQLQTAIEQACEGKIVAFDIQLHPNSDEESHLTLTLTPQFNEQQQRVEAIVCICQDITERVQREQRRDMMQSMLNHEIRTPLTSLKLQTQMLQKKLKHHSDASMSTPLSLMETQIDVMIRIIEDVLDPVSTPDDALHYRHELVDLNDVLREKVHIVQQLQERHTIVLHNATTPSPMLGDRDRLGQVVLNLINNAIKYSPAANEIEIDIINRAETVTVSIRDHGIGMTHEQQKRIFERFYRAVPSDQTSIPGLGIGLYIVSKIVKQHRGTISVESTPGKGSTFHVTFPLHQQ</sequence>
<dbReference type="CDD" id="cd00130">
    <property type="entry name" value="PAS"/>
    <property type="match status" value="1"/>
</dbReference>
<dbReference type="InterPro" id="IPR004358">
    <property type="entry name" value="Sig_transdc_His_kin-like_C"/>
</dbReference>
<dbReference type="EMBL" id="BIFT01000002">
    <property type="protein sequence ID" value="GCE31958.1"/>
    <property type="molecule type" value="Genomic_DNA"/>
</dbReference>
<keyword evidence="4" id="KW-0808">Transferase</keyword>
<dbReference type="Pfam" id="PF02518">
    <property type="entry name" value="HATPase_c"/>
    <property type="match status" value="1"/>
</dbReference>
<keyword evidence="6" id="KW-0902">Two-component regulatory system</keyword>
<dbReference type="SUPFAM" id="SSF47384">
    <property type="entry name" value="Homodimeric domain of signal transducing histidine kinase"/>
    <property type="match status" value="1"/>
</dbReference>
<evidence type="ECO:0000259" key="8">
    <source>
        <dbReference type="PROSITE" id="PS50109"/>
    </source>
</evidence>
<dbReference type="PANTHER" id="PTHR45453">
    <property type="entry name" value="PHOSPHATE REGULON SENSOR PROTEIN PHOR"/>
    <property type="match status" value="1"/>
</dbReference>
<dbReference type="InterPro" id="IPR003661">
    <property type="entry name" value="HisK_dim/P_dom"/>
</dbReference>
<dbReference type="SMART" id="SM00387">
    <property type="entry name" value="HATPase_c"/>
    <property type="match status" value="1"/>
</dbReference>
<dbReference type="Pfam" id="PF08448">
    <property type="entry name" value="PAS_4"/>
    <property type="match status" value="2"/>
</dbReference>
<evidence type="ECO:0000256" key="2">
    <source>
        <dbReference type="ARBA" id="ARBA00012438"/>
    </source>
</evidence>
<evidence type="ECO:0000256" key="1">
    <source>
        <dbReference type="ARBA" id="ARBA00000085"/>
    </source>
</evidence>
<dbReference type="CDD" id="cd00082">
    <property type="entry name" value="HisKA"/>
    <property type="match status" value="1"/>
</dbReference>
<evidence type="ECO:0000259" key="9">
    <source>
        <dbReference type="PROSITE" id="PS50112"/>
    </source>
</evidence>
<proteinExistence type="predicted"/>
<dbReference type="NCBIfam" id="TIGR00229">
    <property type="entry name" value="sensory_box"/>
    <property type="match status" value="1"/>
</dbReference>
<dbReference type="GO" id="GO:0000155">
    <property type="term" value="F:phosphorelay sensor kinase activity"/>
    <property type="evidence" value="ECO:0007669"/>
    <property type="project" value="InterPro"/>
</dbReference>
<keyword evidence="3" id="KW-0597">Phosphoprotein</keyword>
<dbReference type="InterPro" id="IPR036890">
    <property type="entry name" value="HATPase_C_sf"/>
</dbReference>
<dbReference type="PROSITE" id="PS50112">
    <property type="entry name" value="PAS"/>
    <property type="match status" value="1"/>
</dbReference>
<dbReference type="Pfam" id="PF00512">
    <property type="entry name" value="HisKA"/>
    <property type="match status" value="1"/>
</dbReference>
<dbReference type="FunFam" id="3.30.565.10:FF:000006">
    <property type="entry name" value="Sensor histidine kinase WalK"/>
    <property type="match status" value="1"/>
</dbReference>
<dbReference type="EC" id="2.7.13.3" evidence="2"/>
<dbReference type="Gene3D" id="3.30.450.20">
    <property type="entry name" value="PAS domain"/>
    <property type="match status" value="2"/>
</dbReference>
<reference evidence="11" key="1">
    <citation type="submission" date="2018-12" db="EMBL/GenBank/DDBJ databases">
        <title>Tengunoibacter tsumagoiensis gen. nov., sp. nov., Dictyobacter kobayashii sp. nov., D. alpinus sp. nov., and D. joshuensis sp. nov. and description of Dictyobacteraceae fam. nov. within the order Ktedonobacterales isolated from Tengu-no-mugimeshi.</title>
        <authorList>
            <person name="Wang C.M."/>
            <person name="Zheng Y."/>
            <person name="Sakai Y."/>
            <person name="Toyoda A."/>
            <person name="Minakuchi Y."/>
            <person name="Abe K."/>
            <person name="Yokota A."/>
            <person name="Yabe S."/>
        </authorList>
    </citation>
    <scope>NUCLEOTIDE SEQUENCE [LARGE SCALE GENOMIC DNA]</scope>
    <source>
        <strain evidence="11">Uno16</strain>
    </source>
</reference>